<dbReference type="Proteomes" id="UP000287144">
    <property type="component" value="Unassembled WGS sequence"/>
</dbReference>
<protein>
    <submittedName>
        <fullName evidence="2">Uncharacterized protein</fullName>
    </submittedName>
</protein>
<evidence type="ECO:0000313" key="2">
    <source>
        <dbReference type="EMBL" id="RSL95038.1"/>
    </source>
</evidence>
<comment type="caution">
    <text evidence="2">The sequence shown here is derived from an EMBL/GenBank/DDBJ whole genome shotgun (WGS) entry which is preliminary data.</text>
</comment>
<feature type="compositionally biased region" description="Polar residues" evidence="1">
    <location>
        <begin position="28"/>
        <end position="37"/>
    </location>
</feature>
<evidence type="ECO:0000256" key="1">
    <source>
        <dbReference type="SAM" id="MobiDB-lite"/>
    </source>
</evidence>
<gene>
    <name evidence="2" type="ORF">CEP52_012279</name>
</gene>
<sequence length="76" mass="8268">MYRSSSGRYVAMDRERKRVRVCVVVTSEANSSGQGPNTGPAVHSSCNNSKQTGLSGWTQPLKLELLTVDDDGLRGR</sequence>
<accession>A0A428SZ27</accession>
<organism evidence="2 3">
    <name type="scientific">Fusarium oligoseptatum</name>
    <dbReference type="NCBI Taxonomy" id="2604345"/>
    <lineage>
        <taxon>Eukaryota</taxon>
        <taxon>Fungi</taxon>
        <taxon>Dikarya</taxon>
        <taxon>Ascomycota</taxon>
        <taxon>Pezizomycotina</taxon>
        <taxon>Sordariomycetes</taxon>
        <taxon>Hypocreomycetidae</taxon>
        <taxon>Hypocreales</taxon>
        <taxon>Nectriaceae</taxon>
        <taxon>Fusarium</taxon>
        <taxon>Fusarium solani species complex</taxon>
    </lineage>
</organism>
<proteinExistence type="predicted"/>
<feature type="region of interest" description="Disordered" evidence="1">
    <location>
        <begin position="28"/>
        <end position="55"/>
    </location>
</feature>
<name>A0A428SZ27_9HYPO</name>
<dbReference type="AlphaFoldDB" id="A0A428SZ27"/>
<reference evidence="2 3" key="1">
    <citation type="submission" date="2017-06" db="EMBL/GenBank/DDBJ databases">
        <title>Comparative genomic analysis of Ambrosia Fusariam Clade fungi.</title>
        <authorList>
            <person name="Stajich J.E."/>
            <person name="Carrillo J."/>
            <person name="Kijimoto T."/>
            <person name="Eskalen A."/>
            <person name="O'Donnell K."/>
            <person name="Kasson M."/>
        </authorList>
    </citation>
    <scope>NUCLEOTIDE SEQUENCE [LARGE SCALE GENOMIC DNA]</scope>
    <source>
        <strain evidence="2 3">NRRL62579</strain>
    </source>
</reference>
<evidence type="ECO:0000313" key="3">
    <source>
        <dbReference type="Proteomes" id="UP000287144"/>
    </source>
</evidence>
<feature type="compositionally biased region" description="Polar residues" evidence="1">
    <location>
        <begin position="44"/>
        <end position="55"/>
    </location>
</feature>
<dbReference type="EMBL" id="NKCK01000158">
    <property type="protein sequence ID" value="RSL95038.1"/>
    <property type="molecule type" value="Genomic_DNA"/>
</dbReference>
<keyword evidence="3" id="KW-1185">Reference proteome</keyword>